<dbReference type="Proteomes" id="UP000054735">
    <property type="component" value="Unassembled WGS sequence"/>
</dbReference>
<accession>A0A378ICG9</accession>
<dbReference type="AlphaFoldDB" id="A0A378ICG9"/>
<dbReference type="RefSeq" id="WP_058522511.1">
    <property type="nucleotide sequence ID" value="NZ_CAAAHV010000011.1"/>
</dbReference>
<organism evidence="3 5">
    <name type="scientific">Legionella birminghamensis</name>
    <dbReference type="NCBI Taxonomy" id="28083"/>
    <lineage>
        <taxon>Bacteria</taxon>
        <taxon>Pseudomonadati</taxon>
        <taxon>Pseudomonadota</taxon>
        <taxon>Gammaproteobacteria</taxon>
        <taxon>Legionellales</taxon>
        <taxon>Legionellaceae</taxon>
        <taxon>Legionella</taxon>
    </lineage>
</organism>
<sequence length="392" mass="44771">MAKQKREIKALIRGDAESVWPQLIEPSLQQSRLADKKKHNPESSYFILNKPRKELSEAEKKRAKIDRTGAVDDLINEKKSPNLHLINATTSPDRANNHKDADVLIYVVNLSKNDNNLASIESDITAALRVMNPSTKLVLVGTHPGWPADNSKNTKLLRTLQNRFIDRTSQIVPAFNIPSRGKEEEIGKFLDQLYRFAEEKPAPRAQMQKPIPPSAPSSSTSPRSTQSDPRAEEKEAVTLTRHKYPKSYGEMWSRTDNLRHLSEDERKFHSACIILNDYALQTSAKASKLTQWGQFFRHPKRQHTELINTFLEKYEGPKTVGALLENLQEALEKEMVKPFNKKGSLARRMDYIEERCGMTVENDTKIIDHEKIINAWEARAAGQEVERKDSLR</sequence>
<reference evidence="3 5" key="2">
    <citation type="submission" date="2018-06" db="EMBL/GenBank/DDBJ databases">
        <authorList>
            <consortium name="Pathogen Informatics"/>
            <person name="Doyle S."/>
        </authorList>
    </citation>
    <scope>NUCLEOTIDE SEQUENCE [LARGE SCALE GENOMIC DNA]</scope>
    <source>
        <strain evidence="3 5">NCTC12437</strain>
    </source>
</reference>
<dbReference type="Proteomes" id="UP000255066">
    <property type="component" value="Unassembled WGS sequence"/>
</dbReference>
<name>A0A378ICG9_9GAMM</name>
<dbReference type="EMBL" id="UGNW01000001">
    <property type="protein sequence ID" value="STX32703.1"/>
    <property type="molecule type" value="Genomic_DNA"/>
</dbReference>
<proteinExistence type="predicted"/>
<evidence type="ECO:0000313" key="2">
    <source>
        <dbReference type="EMBL" id="KTC75477.1"/>
    </source>
</evidence>
<evidence type="ECO:0000313" key="4">
    <source>
        <dbReference type="Proteomes" id="UP000054735"/>
    </source>
</evidence>
<gene>
    <name evidence="2" type="ORF">Lbir_0389</name>
    <name evidence="3" type="ORF">NCTC12437_02498</name>
</gene>
<reference evidence="2 4" key="1">
    <citation type="submission" date="2015-11" db="EMBL/GenBank/DDBJ databases">
        <title>Genomic analysis of 38 Legionella species identifies large and diverse effector repertoires.</title>
        <authorList>
            <person name="Burstein D."/>
            <person name="Amaro F."/>
            <person name="Zusman T."/>
            <person name="Lifshitz Z."/>
            <person name="Cohen O."/>
            <person name="Gilbert J.A."/>
            <person name="Pupko T."/>
            <person name="Shuman H.A."/>
            <person name="Segal G."/>
        </authorList>
    </citation>
    <scope>NUCLEOTIDE SEQUENCE [LARGE SCALE GENOMIC DNA]</scope>
    <source>
        <strain evidence="2 4">CDC#1407-AL-14</strain>
    </source>
</reference>
<evidence type="ECO:0000256" key="1">
    <source>
        <dbReference type="SAM" id="MobiDB-lite"/>
    </source>
</evidence>
<protein>
    <submittedName>
        <fullName evidence="3">Uncharacterized protein</fullName>
    </submittedName>
</protein>
<dbReference type="STRING" id="28083.Lbir_0389"/>
<evidence type="ECO:0000313" key="5">
    <source>
        <dbReference type="Proteomes" id="UP000255066"/>
    </source>
</evidence>
<keyword evidence="4" id="KW-1185">Reference proteome</keyword>
<dbReference type="EMBL" id="LNXT01000004">
    <property type="protein sequence ID" value="KTC75477.1"/>
    <property type="molecule type" value="Genomic_DNA"/>
</dbReference>
<evidence type="ECO:0000313" key="3">
    <source>
        <dbReference type="EMBL" id="STX32703.1"/>
    </source>
</evidence>
<feature type="compositionally biased region" description="Low complexity" evidence="1">
    <location>
        <begin position="216"/>
        <end position="228"/>
    </location>
</feature>
<dbReference type="OrthoDB" id="5649576at2"/>
<feature type="region of interest" description="Disordered" evidence="1">
    <location>
        <begin position="201"/>
        <end position="240"/>
    </location>
</feature>